<evidence type="ECO:0000256" key="5">
    <source>
        <dbReference type="SAM" id="MobiDB-lite"/>
    </source>
</evidence>
<dbReference type="InterPro" id="IPR005600">
    <property type="entry name" value="Gal4_dimer_dom"/>
</dbReference>
<dbReference type="GO" id="GO:0005634">
    <property type="term" value="C:nucleus"/>
    <property type="evidence" value="ECO:0007669"/>
    <property type="project" value="TreeGrafter"/>
</dbReference>
<evidence type="ECO:0000256" key="2">
    <source>
        <dbReference type="ARBA" id="ARBA00023015"/>
    </source>
</evidence>
<dbReference type="Pfam" id="PF04082">
    <property type="entry name" value="Fungal_trans"/>
    <property type="match status" value="1"/>
</dbReference>
<feature type="non-terminal residue" evidence="7">
    <location>
        <position position="1"/>
    </location>
</feature>
<keyword evidence="4" id="KW-0539">Nucleus</keyword>
<evidence type="ECO:0000256" key="3">
    <source>
        <dbReference type="ARBA" id="ARBA00023163"/>
    </source>
</evidence>
<dbReference type="PANTHER" id="PTHR47424">
    <property type="entry name" value="REGULATORY PROTEIN GAL4"/>
    <property type="match status" value="1"/>
</dbReference>
<dbReference type="Pfam" id="PF03902">
    <property type="entry name" value="Gal4_dimer"/>
    <property type="match status" value="1"/>
</dbReference>
<feature type="compositionally biased region" description="Polar residues" evidence="5">
    <location>
        <begin position="137"/>
        <end position="146"/>
    </location>
</feature>
<feature type="compositionally biased region" description="Pro residues" evidence="5">
    <location>
        <begin position="41"/>
        <end position="52"/>
    </location>
</feature>
<dbReference type="PROSITE" id="PS50048">
    <property type="entry name" value="ZN2_CY6_FUNGAL_2"/>
    <property type="match status" value="2"/>
</dbReference>
<feature type="compositionally biased region" description="Low complexity" evidence="5">
    <location>
        <begin position="65"/>
        <end position="85"/>
    </location>
</feature>
<sequence length="1302" mass="144077">MTGSSQPNYFYLPYESRPQIDRSDLAFAQGGSPPWQLTPSYPSPPMSSPPSPQRKVSDIQPPPATTFSELTLSATTTSSDPSTTRTDFDKPLVSAGARVSTLQNVPQSSAPTPVATSSGPPRTYSSSSTESVALLRQTESGSSASNVPDPLPTAGPSILQSSSDIGRGGRRAKAHVANACNNCKRAHLSCDVERPCGRCVATGKADTCRDVPHKKRGRPRLRDEAQFHLQQGGSEIEAVESPVPGPSSARPMARPGHRKTASLRTLAAFASEQGHQPSTGQGVSTRERAYSFGAAPQTGLPPPSRHPRLAPSPEVPIAFLDTDFVVLKANATFRRLFSWLQEIKGIRLSDIAKPLEGDSFQNARNRLREEREIREPAYLPPILQPRLDPVSGIGTTDHDVEEVTRGFADHQFNWTFRLGGGVDQTLPVRMRLAKTSVYFVTLFLPPLPPQVAEQVIVPQPPPVMFPTRVAAVPLAPFQGSPQLMEQQPGISEPPSTYYILPAGDPGSQNYTLNPRYTFGEHSYTHSTHYQPTYHQQQHQHSAQQMLPPPPTLSHVIMSTPTVSGATRRSQAAAEDSLACKECRRRKANCDHKIPECSTCKRYKRHCLYDRLGKTPLTRRHLTEVEHRLSRAEAILKRLFSDQEVAYLLDQERSGDVPVLPLIRNASQTQTPRTASPSGGSIHSPASSHQQQSVTSQPQTSVQGSVSLEDSGSAWSFPTTDVEPDPTAALYPDGDEEFEWDEREQTGLAGGVAMAEDDEEGVRKVMDGMATLTVDAANYGYLGMASGASHLRSLWMESGNGPSWDSGAWNDRRRDLQDLLRRRTEGSTIASAVQTQTLVTRAMVDVFVDAFFVRYHPVFPILHEPTFRAQYDSRMTRPGQSIWLVLVNIVAALGAFVTNPSSSDETSLSIFRTAKRYLAVNALETGNLTLVQAFGMAAMFLQKINKPNTGYNYGGVAIRMAIGLGLHKEFGSQHMSPFKQELRRRIWWSLCVLDVGATITYSRPLIWPQIGVDAALPSNIREEDIMVNSSVTPAEVDTATVNTYLRVQSSYHLQTMPIYNRLISNPPPLPEELLTLDSTIVEAWLSQVPHYFQDSSGPNLEDRFALPHGINCWRYRNLRIVIFRPLLVKWALQDGLEETLTWHEQEATNRCLRAARESIASIQNFWKSRPQTRLTAFYVLYFLFQAALIPIHCLRSKSQSRLAPEWRDQVTATLEVVESMIGLNQSASKCRDVIISLCGSLLRSVDDEFVNYEQAFNFEPTMDATQWISGCAPVLINENLWAGSLDNTSAELSFSTWEGDWNI</sequence>
<dbReference type="InterPro" id="IPR001138">
    <property type="entry name" value="Zn2Cys6_DnaBD"/>
</dbReference>
<dbReference type="Gene3D" id="4.10.240.10">
    <property type="entry name" value="Zn(2)-C6 fungal-type DNA-binding domain"/>
    <property type="match status" value="2"/>
</dbReference>
<dbReference type="SUPFAM" id="SSF57701">
    <property type="entry name" value="Zn2/Cys6 DNA-binding domain"/>
    <property type="match status" value="1"/>
</dbReference>
<dbReference type="InterPro" id="IPR007219">
    <property type="entry name" value="XnlR_reg_dom"/>
</dbReference>
<feature type="compositionally biased region" description="Low complexity" evidence="5">
    <location>
        <begin position="686"/>
        <end position="706"/>
    </location>
</feature>
<evidence type="ECO:0000259" key="6">
    <source>
        <dbReference type="PROSITE" id="PS50048"/>
    </source>
</evidence>
<feature type="region of interest" description="Disordered" evidence="5">
    <location>
        <begin position="666"/>
        <end position="730"/>
    </location>
</feature>
<dbReference type="InterPro" id="IPR036864">
    <property type="entry name" value="Zn2-C6_fun-type_DNA-bd_sf"/>
</dbReference>
<evidence type="ECO:0000313" key="7">
    <source>
        <dbReference type="EMBL" id="KAG9685894.1"/>
    </source>
</evidence>
<feature type="compositionally biased region" description="Polar residues" evidence="5">
    <location>
        <begin position="666"/>
        <end position="685"/>
    </location>
</feature>
<keyword evidence="1" id="KW-0479">Metal-binding</keyword>
<dbReference type="CDD" id="cd12148">
    <property type="entry name" value="fungal_TF_MHR"/>
    <property type="match status" value="1"/>
</dbReference>
<dbReference type="Gene3D" id="1.20.5.170">
    <property type="match status" value="1"/>
</dbReference>
<dbReference type="SMART" id="SM00906">
    <property type="entry name" value="Fungal_trans"/>
    <property type="match status" value="1"/>
</dbReference>
<dbReference type="GO" id="GO:0008270">
    <property type="term" value="F:zinc ion binding"/>
    <property type="evidence" value="ECO:0007669"/>
    <property type="project" value="InterPro"/>
</dbReference>
<reference evidence="7" key="2">
    <citation type="submission" date="2021-08" db="EMBL/GenBank/DDBJ databases">
        <authorList>
            <person name="Gostincar C."/>
            <person name="Sun X."/>
            <person name="Song Z."/>
            <person name="Gunde-Cimerman N."/>
        </authorList>
    </citation>
    <scope>NUCLEOTIDE SEQUENCE</scope>
    <source>
        <strain evidence="7">EXF-9911</strain>
    </source>
</reference>
<keyword evidence="2" id="KW-0805">Transcription regulation</keyword>
<evidence type="ECO:0000256" key="4">
    <source>
        <dbReference type="ARBA" id="ARBA00023242"/>
    </source>
</evidence>
<dbReference type="GO" id="GO:0006351">
    <property type="term" value="P:DNA-templated transcription"/>
    <property type="evidence" value="ECO:0007669"/>
    <property type="project" value="InterPro"/>
</dbReference>
<dbReference type="CDD" id="cd00067">
    <property type="entry name" value="GAL4"/>
    <property type="match status" value="2"/>
</dbReference>
<dbReference type="CDD" id="cd14654">
    <property type="entry name" value="ZIP_Gal4"/>
    <property type="match status" value="1"/>
</dbReference>
<organism evidence="7 8">
    <name type="scientific">Aureobasidium melanogenum</name>
    <name type="common">Aureobasidium pullulans var. melanogenum</name>
    <dbReference type="NCBI Taxonomy" id="46634"/>
    <lineage>
        <taxon>Eukaryota</taxon>
        <taxon>Fungi</taxon>
        <taxon>Dikarya</taxon>
        <taxon>Ascomycota</taxon>
        <taxon>Pezizomycotina</taxon>
        <taxon>Dothideomycetes</taxon>
        <taxon>Dothideomycetidae</taxon>
        <taxon>Dothideales</taxon>
        <taxon>Saccotheciaceae</taxon>
        <taxon>Aureobasidium</taxon>
    </lineage>
</organism>
<feature type="compositionally biased region" description="Polar residues" evidence="5">
    <location>
        <begin position="100"/>
        <end position="115"/>
    </location>
</feature>
<dbReference type="EMBL" id="JAHFXF010000545">
    <property type="protein sequence ID" value="KAG9685894.1"/>
    <property type="molecule type" value="Genomic_DNA"/>
</dbReference>
<feature type="compositionally biased region" description="Polar residues" evidence="5">
    <location>
        <begin position="707"/>
        <end position="718"/>
    </location>
</feature>
<feature type="region of interest" description="Disordered" evidence="5">
    <location>
        <begin position="231"/>
        <end position="258"/>
    </location>
</feature>
<evidence type="ECO:0000313" key="8">
    <source>
        <dbReference type="Proteomes" id="UP000779574"/>
    </source>
</evidence>
<feature type="domain" description="Zn(2)-C6 fungal-type" evidence="6">
    <location>
        <begin position="578"/>
        <end position="608"/>
    </location>
</feature>
<dbReference type="PANTHER" id="PTHR47424:SF2">
    <property type="entry name" value="TRANSCRIPTION FACTOR DOMAIN-CONTAINING PROTEIN-RELATED"/>
    <property type="match status" value="1"/>
</dbReference>
<evidence type="ECO:0000256" key="1">
    <source>
        <dbReference type="ARBA" id="ARBA00022723"/>
    </source>
</evidence>
<dbReference type="Pfam" id="PF00172">
    <property type="entry name" value="Zn_clus"/>
    <property type="match status" value="2"/>
</dbReference>
<accession>A0A9P8J5L6</accession>
<dbReference type="OrthoDB" id="3364175at2759"/>
<dbReference type="GO" id="GO:0000981">
    <property type="term" value="F:DNA-binding transcription factor activity, RNA polymerase II-specific"/>
    <property type="evidence" value="ECO:0007669"/>
    <property type="project" value="InterPro"/>
</dbReference>
<feature type="domain" description="Zn(2)-C6 fungal-type" evidence="6">
    <location>
        <begin position="179"/>
        <end position="210"/>
    </location>
</feature>
<dbReference type="GO" id="GO:0000435">
    <property type="term" value="P:positive regulation of transcription from RNA polymerase II promoter by galactose"/>
    <property type="evidence" value="ECO:0007669"/>
    <property type="project" value="TreeGrafter"/>
</dbReference>
<feature type="region of interest" description="Disordered" evidence="5">
    <location>
        <begin position="21"/>
        <end position="170"/>
    </location>
</feature>
<reference evidence="7" key="1">
    <citation type="journal article" date="2021" name="J Fungi (Basel)">
        <title>Virulence traits and population genomics of the black yeast Aureobasidium melanogenum.</title>
        <authorList>
            <person name="Cernosa A."/>
            <person name="Sun X."/>
            <person name="Gostincar C."/>
            <person name="Fang C."/>
            <person name="Gunde-Cimerman N."/>
            <person name="Song Z."/>
        </authorList>
    </citation>
    <scope>NUCLEOTIDE SEQUENCE</scope>
    <source>
        <strain evidence="7">EXF-9911</strain>
    </source>
</reference>
<proteinExistence type="predicted"/>
<dbReference type="Proteomes" id="UP000779574">
    <property type="component" value="Unassembled WGS sequence"/>
</dbReference>
<feature type="compositionally biased region" description="Low complexity" evidence="5">
    <location>
        <begin position="116"/>
        <end position="129"/>
    </location>
</feature>
<protein>
    <recommendedName>
        <fullName evidence="6">Zn(2)-C6 fungal-type domain-containing protein</fullName>
    </recommendedName>
</protein>
<name>A0A9P8J5L6_AURME</name>
<dbReference type="PROSITE" id="PS00463">
    <property type="entry name" value="ZN2_CY6_FUNGAL_1"/>
    <property type="match status" value="2"/>
</dbReference>
<comment type="caution">
    <text evidence="7">The sequence shown here is derived from an EMBL/GenBank/DDBJ whole genome shotgun (WGS) entry which is preliminary data.</text>
</comment>
<dbReference type="SMART" id="SM00066">
    <property type="entry name" value="GAL4"/>
    <property type="match status" value="2"/>
</dbReference>
<gene>
    <name evidence="7" type="ORF">KCU76_g11389</name>
</gene>
<dbReference type="InterPro" id="IPR051127">
    <property type="entry name" value="Fungal_SecMet_Regulators"/>
</dbReference>
<dbReference type="GO" id="GO:0000978">
    <property type="term" value="F:RNA polymerase II cis-regulatory region sequence-specific DNA binding"/>
    <property type="evidence" value="ECO:0007669"/>
    <property type="project" value="TreeGrafter"/>
</dbReference>
<keyword evidence="3" id="KW-0804">Transcription</keyword>